<reference evidence="7" key="1">
    <citation type="journal article" date="2017" name="Nature">
        <title>The genome of Chenopodium quinoa.</title>
        <authorList>
            <person name="Jarvis D.E."/>
            <person name="Ho Y.S."/>
            <person name="Lightfoot D.J."/>
            <person name="Schmoeckel S.M."/>
            <person name="Li B."/>
            <person name="Borm T.J.A."/>
            <person name="Ohyanagi H."/>
            <person name="Mineta K."/>
            <person name="Michell C.T."/>
            <person name="Saber N."/>
            <person name="Kharbatia N.M."/>
            <person name="Rupper R.R."/>
            <person name="Sharp A.R."/>
            <person name="Dally N."/>
            <person name="Boughton B.A."/>
            <person name="Woo Y.H."/>
            <person name="Gao G."/>
            <person name="Schijlen E.G.W.M."/>
            <person name="Guo X."/>
            <person name="Momin A.A."/>
            <person name="Negrao S."/>
            <person name="Al-Babili S."/>
            <person name="Gehring C."/>
            <person name="Roessner U."/>
            <person name="Jung C."/>
            <person name="Murphy K."/>
            <person name="Arold S.T."/>
            <person name="Gojobori T."/>
            <person name="van der Linden C.G."/>
            <person name="van Loo E.N."/>
            <person name="Jellen E.N."/>
            <person name="Maughan P.J."/>
            <person name="Tester M."/>
        </authorList>
    </citation>
    <scope>NUCLEOTIDE SEQUENCE [LARGE SCALE GENOMIC DNA]</scope>
    <source>
        <strain evidence="7">cv. PI 614886</strain>
    </source>
</reference>
<dbReference type="Gramene" id="AUR62040728-RA">
    <property type="protein sequence ID" value="AUR62040728-RA:cds"/>
    <property type="gene ID" value="AUR62040728"/>
</dbReference>
<dbReference type="GO" id="GO:0003676">
    <property type="term" value="F:nucleic acid binding"/>
    <property type="evidence" value="ECO:0007669"/>
    <property type="project" value="InterPro"/>
</dbReference>
<dbReference type="GO" id="GO:0008270">
    <property type="term" value="F:zinc ion binding"/>
    <property type="evidence" value="ECO:0007669"/>
    <property type="project" value="UniProtKB-KW"/>
</dbReference>
<protein>
    <recommendedName>
        <fullName evidence="6">RING-CH-type domain-containing protein</fullName>
    </recommendedName>
</protein>
<feature type="compositionally biased region" description="Basic and acidic residues" evidence="4">
    <location>
        <begin position="212"/>
        <end position="224"/>
    </location>
</feature>
<dbReference type="InterPro" id="IPR013083">
    <property type="entry name" value="Znf_RING/FYVE/PHD"/>
</dbReference>
<feature type="compositionally biased region" description="Polar residues" evidence="4">
    <location>
        <begin position="195"/>
        <end position="209"/>
    </location>
</feature>
<dbReference type="CDD" id="cd16495">
    <property type="entry name" value="RING_CH-C4HC3_MARCH"/>
    <property type="match status" value="1"/>
</dbReference>
<feature type="transmembrane region" description="Helical" evidence="5">
    <location>
        <begin position="426"/>
        <end position="448"/>
    </location>
</feature>
<dbReference type="Proteomes" id="UP000596660">
    <property type="component" value="Unplaced"/>
</dbReference>
<evidence type="ECO:0000256" key="3">
    <source>
        <dbReference type="ARBA" id="ARBA00022833"/>
    </source>
</evidence>
<name>A0A803N555_CHEQI</name>
<feature type="transmembrane region" description="Helical" evidence="5">
    <location>
        <begin position="367"/>
        <end position="386"/>
    </location>
</feature>
<evidence type="ECO:0000313" key="7">
    <source>
        <dbReference type="EnsemblPlants" id="AUR62040728-RA:cds"/>
    </source>
</evidence>
<dbReference type="GO" id="GO:0004523">
    <property type="term" value="F:RNA-DNA hybrid ribonuclease activity"/>
    <property type="evidence" value="ECO:0007669"/>
    <property type="project" value="InterPro"/>
</dbReference>
<evidence type="ECO:0000259" key="6">
    <source>
        <dbReference type="PROSITE" id="PS51292"/>
    </source>
</evidence>
<dbReference type="EnsemblPlants" id="AUR62040728-RA">
    <property type="protein sequence ID" value="AUR62040728-RA:cds"/>
    <property type="gene ID" value="AUR62040728"/>
</dbReference>
<evidence type="ECO:0000256" key="5">
    <source>
        <dbReference type="SAM" id="Phobius"/>
    </source>
</evidence>
<accession>A0A803N555</accession>
<keyword evidence="5" id="KW-0812">Transmembrane</keyword>
<dbReference type="SUPFAM" id="SSF57850">
    <property type="entry name" value="RING/U-box"/>
    <property type="match status" value="1"/>
</dbReference>
<evidence type="ECO:0000313" key="8">
    <source>
        <dbReference type="Proteomes" id="UP000596660"/>
    </source>
</evidence>
<sequence length="491" mass="53976">MRDCVGDIMAARCYVVKGAGSVEIAEAIEARHALQIAVEAGLTRVELETVNLKLFHLLDQKKYENSCFGLIVCDILELAKLCFSIRYCHVGRNVSEEQSTSDSKREILRLSLQIPIKPVVFTNFQAGEGSLQPQISSKCGASSPGSILRGLSFKKKSNPPDGEKSRLLNSNPQAVAGSSSLSRAMWGTRCSSLSGPAFGSSPSVTTPASARTARENQRSYKEAVHKNVTRSLSVPGRNIVIVRSPSFVASIVQNQPDHPDDQITPASPGCDNDEEIPEDEAICRICFEACEEGNTLKMECSCKGALQLIHEDCAVKWFSIRRNKICDVCGQEVLNLPVTLLRISSDVQRNNGPVQSQQAVTSRSFSAWQDFVVLAIISIICYFFFIEQLLIQDLKTRAVVIAAPFAFVLGLVASMLAVFLAIREYVWTYAAVEFAFVAVILCIFYNVLHLDAVYAILLSSVLGFSFALSLNALYIHFFYWRSRAAESSTNV</sequence>
<dbReference type="InterPro" id="IPR002156">
    <property type="entry name" value="RNaseH_domain"/>
</dbReference>
<dbReference type="AlphaFoldDB" id="A0A803N555"/>
<dbReference type="SMART" id="SM00744">
    <property type="entry name" value="RINGv"/>
    <property type="match status" value="1"/>
</dbReference>
<keyword evidence="2" id="KW-0863">Zinc-finger</keyword>
<keyword evidence="5" id="KW-1133">Transmembrane helix</keyword>
<feature type="transmembrane region" description="Helical" evidence="5">
    <location>
        <begin position="455"/>
        <end position="479"/>
    </location>
</feature>
<evidence type="ECO:0000256" key="1">
    <source>
        <dbReference type="ARBA" id="ARBA00022723"/>
    </source>
</evidence>
<dbReference type="Pfam" id="PF12906">
    <property type="entry name" value="RINGv"/>
    <property type="match status" value="1"/>
</dbReference>
<feature type="transmembrane region" description="Helical" evidence="5">
    <location>
        <begin position="398"/>
        <end position="420"/>
    </location>
</feature>
<keyword evidence="5" id="KW-0472">Membrane</keyword>
<dbReference type="PROSITE" id="PS51292">
    <property type="entry name" value="ZF_RING_CH"/>
    <property type="match status" value="1"/>
</dbReference>
<organism evidence="7 8">
    <name type="scientific">Chenopodium quinoa</name>
    <name type="common">Quinoa</name>
    <dbReference type="NCBI Taxonomy" id="63459"/>
    <lineage>
        <taxon>Eukaryota</taxon>
        <taxon>Viridiplantae</taxon>
        <taxon>Streptophyta</taxon>
        <taxon>Embryophyta</taxon>
        <taxon>Tracheophyta</taxon>
        <taxon>Spermatophyta</taxon>
        <taxon>Magnoliopsida</taxon>
        <taxon>eudicotyledons</taxon>
        <taxon>Gunneridae</taxon>
        <taxon>Pentapetalae</taxon>
        <taxon>Caryophyllales</taxon>
        <taxon>Chenopodiaceae</taxon>
        <taxon>Chenopodioideae</taxon>
        <taxon>Atripliceae</taxon>
        <taxon>Chenopodium</taxon>
    </lineage>
</organism>
<feature type="domain" description="RING-CH-type" evidence="6">
    <location>
        <begin position="275"/>
        <end position="336"/>
    </location>
</feature>
<feature type="region of interest" description="Disordered" evidence="4">
    <location>
        <begin position="150"/>
        <end position="174"/>
    </location>
</feature>
<dbReference type="Gene3D" id="3.30.40.10">
    <property type="entry name" value="Zinc/RING finger domain, C3HC4 (zinc finger)"/>
    <property type="match status" value="1"/>
</dbReference>
<keyword evidence="8" id="KW-1185">Reference proteome</keyword>
<evidence type="ECO:0000256" key="4">
    <source>
        <dbReference type="SAM" id="MobiDB-lite"/>
    </source>
</evidence>
<dbReference type="Pfam" id="PF13456">
    <property type="entry name" value="RVT_3"/>
    <property type="match status" value="1"/>
</dbReference>
<dbReference type="PANTHER" id="PTHR46158:SF11">
    <property type="entry name" value="ZINC FINGER PROTEIN"/>
    <property type="match status" value="1"/>
</dbReference>
<reference evidence="7" key="2">
    <citation type="submission" date="2021-03" db="UniProtKB">
        <authorList>
            <consortium name="EnsemblPlants"/>
        </authorList>
    </citation>
    <scope>IDENTIFICATION</scope>
</reference>
<evidence type="ECO:0000256" key="2">
    <source>
        <dbReference type="ARBA" id="ARBA00022771"/>
    </source>
</evidence>
<dbReference type="InterPro" id="IPR011016">
    <property type="entry name" value="Znf_RING-CH"/>
</dbReference>
<dbReference type="PANTHER" id="PTHR46158">
    <property type="entry name" value="OS02G0165000 PROTEIN"/>
    <property type="match status" value="1"/>
</dbReference>
<proteinExistence type="predicted"/>
<keyword evidence="3" id="KW-0862">Zinc</keyword>
<keyword evidence="1" id="KW-0479">Metal-binding</keyword>
<dbReference type="OMA" id="KEYIWSY"/>
<feature type="region of interest" description="Disordered" evidence="4">
    <location>
        <begin position="195"/>
        <end position="224"/>
    </location>
</feature>